<protein>
    <submittedName>
        <fullName evidence="1">Uncharacterized protein</fullName>
    </submittedName>
</protein>
<comment type="caution">
    <text evidence="1">The sequence shown here is derived from an EMBL/GenBank/DDBJ whole genome shotgun (WGS) entry which is preliminary data.</text>
</comment>
<dbReference type="EMBL" id="LSSM01001228">
    <property type="protein sequence ID" value="OMJ27009.1"/>
    <property type="molecule type" value="Genomic_DNA"/>
</dbReference>
<dbReference type="AlphaFoldDB" id="A0A1R1YJB5"/>
<evidence type="ECO:0000313" key="1">
    <source>
        <dbReference type="EMBL" id="OMJ27009.1"/>
    </source>
</evidence>
<dbReference type="Proteomes" id="UP000187429">
    <property type="component" value="Unassembled WGS sequence"/>
</dbReference>
<accession>A0A1R1YJB5</accession>
<gene>
    <name evidence="1" type="ORF">AYI69_g3573</name>
</gene>
<organism evidence="1 2">
    <name type="scientific">Smittium culicis</name>
    <dbReference type="NCBI Taxonomy" id="133412"/>
    <lineage>
        <taxon>Eukaryota</taxon>
        <taxon>Fungi</taxon>
        <taxon>Fungi incertae sedis</taxon>
        <taxon>Zoopagomycota</taxon>
        <taxon>Kickxellomycotina</taxon>
        <taxon>Harpellomycetes</taxon>
        <taxon>Harpellales</taxon>
        <taxon>Legeriomycetaceae</taxon>
        <taxon>Smittium</taxon>
    </lineage>
</organism>
<keyword evidence="2" id="KW-1185">Reference proteome</keyword>
<dbReference type="OrthoDB" id="10267950at2759"/>
<sequence>MYRKRHQEFVEQGTDLDIVDFDAVVNVISRIEEPTITFYNSGDDSAAQTSPGSPAYYRYHGISNNRDLA</sequence>
<reference evidence="2" key="1">
    <citation type="submission" date="2017-01" db="EMBL/GenBank/DDBJ databases">
        <authorList>
            <person name="Wang Y."/>
            <person name="White M."/>
            <person name="Kvist S."/>
            <person name="Moncalvo J.-M."/>
        </authorList>
    </citation>
    <scope>NUCLEOTIDE SEQUENCE [LARGE SCALE GENOMIC DNA]</scope>
    <source>
        <strain evidence="2">ID-206-W2</strain>
    </source>
</reference>
<evidence type="ECO:0000313" key="2">
    <source>
        <dbReference type="Proteomes" id="UP000187429"/>
    </source>
</evidence>
<proteinExistence type="predicted"/>
<name>A0A1R1YJB5_9FUNG</name>